<accession>C7XQF1</accession>
<gene>
    <name evidence="1" type="ORF">HMPREF0946_01117</name>
</gene>
<dbReference type="RefSeq" id="WP_020975315.1">
    <property type="nucleotide sequence ID" value="NC_022196.1"/>
</dbReference>
<dbReference type="STRING" id="469604.HMPREF0946_01117"/>
<dbReference type="KEGG" id="fnc:HMPREF0946_01117"/>
<dbReference type="OrthoDB" id="82473at2"/>
<evidence type="ECO:0000313" key="2">
    <source>
        <dbReference type="Proteomes" id="UP000016231"/>
    </source>
</evidence>
<dbReference type="EMBL" id="CP003700">
    <property type="protein sequence ID" value="EEU33044.2"/>
    <property type="molecule type" value="Genomic_DNA"/>
</dbReference>
<reference evidence="1 2" key="1">
    <citation type="submission" date="2013-08" db="EMBL/GenBank/DDBJ databases">
        <title>The Genome Sequence of Fusobacterium sp. 3_1_36A2.</title>
        <authorList>
            <consortium name="The Broad Institute Genome Sequencing Platform"/>
            <person name="Earl A."/>
            <person name="Ward D."/>
            <person name="Feldgarden M."/>
            <person name="Gevers D."/>
            <person name="Strauss J."/>
            <person name="White A."/>
            <person name="Allen-Vercoe E."/>
            <person name="Walker B."/>
            <person name="Young S.K."/>
            <person name="Zeng Q."/>
            <person name="Gargeya S."/>
            <person name="Fitzgerald M."/>
            <person name="Haas B."/>
            <person name="Abouelleil A."/>
            <person name="Alvarado L."/>
            <person name="Arachchi H.M."/>
            <person name="Berlin A.M."/>
            <person name="Chapman S.B."/>
            <person name="Goldberg J."/>
            <person name="Griggs A."/>
            <person name="Gujja S."/>
            <person name="Hansen M."/>
            <person name="Howarth C."/>
            <person name="Imamovic A."/>
            <person name="Larimer J."/>
            <person name="McCowen C."/>
            <person name="Montmayeur A."/>
            <person name="Murphy C."/>
            <person name="Neiman D."/>
            <person name="Pearson M."/>
            <person name="Priest M."/>
            <person name="Roberts A."/>
            <person name="Saif S."/>
            <person name="Shea T."/>
            <person name="Sisk P."/>
            <person name="Sykes S."/>
            <person name="Wortman J."/>
            <person name="Nusbaum C."/>
            <person name="Birren B."/>
        </authorList>
    </citation>
    <scope>NUCLEOTIDE SEQUENCE [LARGE SCALE GENOMIC DNA]</scope>
    <source>
        <strain evidence="1 2">3_1_36A2</strain>
    </source>
</reference>
<organism evidence="1 2">
    <name type="scientific">Fusobacterium vincentii 3_1_36A2</name>
    <dbReference type="NCBI Taxonomy" id="469604"/>
    <lineage>
        <taxon>Bacteria</taxon>
        <taxon>Fusobacteriati</taxon>
        <taxon>Fusobacteriota</taxon>
        <taxon>Fusobacteriia</taxon>
        <taxon>Fusobacteriales</taxon>
        <taxon>Fusobacteriaceae</taxon>
        <taxon>Fusobacterium</taxon>
    </lineage>
</organism>
<evidence type="ECO:0000313" key="1">
    <source>
        <dbReference type="EMBL" id="EEU33044.2"/>
    </source>
</evidence>
<sequence>MEIEYQEVFDKIAVRIKNLNDDFFADGLLKEDVEKYNCQFLESPTDLEQRIIWIYDDIYLSDNDINCYCEEKIKQIKEFVDYVNEKYGIPKRWKPKLEESFFIVERVRTEVKWVVTDLIYKNDHWIDFYAINSGNCFKTYEEAEKVVLKLEDLEKNFWAKVREWEIGDD</sequence>
<dbReference type="AlphaFoldDB" id="C7XQF1"/>
<dbReference type="HOGENOM" id="CLU_133169_0_0_0"/>
<dbReference type="Proteomes" id="UP000016231">
    <property type="component" value="Chromosome"/>
</dbReference>
<protein>
    <submittedName>
        <fullName evidence="1">Uncharacterized protein</fullName>
    </submittedName>
</protein>
<proteinExistence type="predicted"/>
<name>C7XQF1_FUSVC</name>